<sequence>MLGLLRAALLLVPTLELALAAAPERAPAAENITPNSLITLELGGNLDGGPLQPTTLDLRVFESITPCGYGNVTINGEQLAQDGLGIGSGSIPTDSGTVLVADWKFTCVHVERDTQAQLLSVHVISVDGENVDDMAFSIQFRQTQPVSISYIDGVAVKPKPLSAPDSSDKTHPNLEDELAELELLKEQLVELERSIALKITFISDSFNLDRPEELLQAIDCKGLKCFFSTIYYRVKTVAGKLYHGNEETQESLEDHPGTPYWPSSYRGQRPLAGTGGVESLNSVPSPHEPVHVGGQNEAADLISMGAGQPLQANRLNEPRVLHMVALVVAILAIVINLAIMILIFQCVRLLRQRRRARWEKRRSQLRASRAACNTLVASKYMDLIQWLRDGLRRENVEDQEKDAIMRQIRGSDSDDESSDTLSITMEEEIAQFRAAANAVGNLVVAEEGRGRGQNQERERERLSGRFSLTRPRRSSTPSSIMSSCPTYRSVDESLPPYDENCSPEYVADGFQHSASSSITGSSSSRSSIFECPTIRSSLDENVEQKD</sequence>
<keyword evidence="2" id="KW-0472">Membrane</keyword>
<keyword evidence="5" id="KW-1185">Reference proteome</keyword>
<protein>
    <submittedName>
        <fullName evidence="4">Uncharacterized protein</fullName>
    </submittedName>
</protein>
<gene>
    <name evidence="4" type="ORF">SAMD00023353_0300870</name>
</gene>
<feature type="transmembrane region" description="Helical" evidence="2">
    <location>
        <begin position="320"/>
        <end position="347"/>
    </location>
</feature>
<dbReference type="STRING" id="77044.A0A1W2TDB2"/>
<feature type="signal peptide" evidence="3">
    <location>
        <begin position="1"/>
        <end position="20"/>
    </location>
</feature>
<proteinExistence type="predicted"/>
<keyword evidence="3" id="KW-0732">Signal</keyword>
<dbReference type="OrthoDB" id="4225201at2759"/>
<dbReference type="Proteomes" id="UP000054516">
    <property type="component" value="Unassembled WGS sequence"/>
</dbReference>
<keyword evidence="2" id="KW-0812">Transmembrane</keyword>
<evidence type="ECO:0000256" key="3">
    <source>
        <dbReference type="SAM" id="SignalP"/>
    </source>
</evidence>
<organism evidence="4">
    <name type="scientific">Rosellinia necatrix</name>
    <name type="common">White root-rot fungus</name>
    <dbReference type="NCBI Taxonomy" id="77044"/>
    <lineage>
        <taxon>Eukaryota</taxon>
        <taxon>Fungi</taxon>
        <taxon>Dikarya</taxon>
        <taxon>Ascomycota</taxon>
        <taxon>Pezizomycotina</taxon>
        <taxon>Sordariomycetes</taxon>
        <taxon>Xylariomycetidae</taxon>
        <taxon>Xylariales</taxon>
        <taxon>Xylariaceae</taxon>
        <taxon>Rosellinia</taxon>
    </lineage>
</organism>
<feature type="chain" id="PRO_5010719914" evidence="3">
    <location>
        <begin position="21"/>
        <end position="546"/>
    </location>
</feature>
<reference evidence="4" key="1">
    <citation type="submission" date="2016-03" db="EMBL/GenBank/DDBJ databases">
        <title>Draft genome sequence of Rosellinia necatrix.</title>
        <authorList>
            <person name="Kanematsu S."/>
        </authorList>
    </citation>
    <scope>NUCLEOTIDE SEQUENCE [LARGE SCALE GENOMIC DNA]</scope>
    <source>
        <strain evidence="4">W97</strain>
    </source>
</reference>
<evidence type="ECO:0000256" key="2">
    <source>
        <dbReference type="SAM" id="Phobius"/>
    </source>
</evidence>
<feature type="compositionally biased region" description="Basic and acidic residues" evidence="1">
    <location>
        <begin position="447"/>
        <end position="463"/>
    </location>
</feature>
<evidence type="ECO:0000313" key="5">
    <source>
        <dbReference type="Proteomes" id="UP000054516"/>
    </source>
</evidence>
<feature type="region of interest" description="Disordered" evidence="1">
    <location>
        <begin position="447"/>
        <end position="546"/>
    </location>
</feature>
<feature type="compositionally biased region" description="Low complexity" evidence="1">
    <location>
        <begin position="474"/>
        <end position="486"/>
    </location>
</feature>
<dbReference type="AlphaFoldDB" id="A0A1W2TDB2"/>
<dbReference type="EMBL" id="DF977448">
    <property type="protein sequence ID" value="GAP85979.1"/>
    <property type="molecule type" value="Genomic_DNA"/>
</dbReference>
<name>A0A1W2TDB2_ROSNE</name>
<feature type="compositionally biased region" description="Low complexity" evidence="1">
    <location>
        <begin position="513"/>
        <end position="527"/>
    </location>
</feature>
<accession>A0A1W2TDB2</accession>
<keyword evidence="2" id="KW-1133">Transmembrane helix</keyword>
<evidence type="ECO:0000313" key="4">
    <source>
        <dbReference type="EMBL" id="GAP85979.1"/>
    </source>
</evidence>
<evidence type="ECO:0000256" key="1">
    <source>
        <dbReference type="SAM" id="MobiDB-lite"/>
    </source>
</evidence>
<dbReference type="OMA" id="RGTMEHW"/>